<dbReference type="EMBL" id="LNJU01000005">
    <property type="protein sequence ID" value="KWZ53056.1"/>
    <property type="molecule type" value="Genomic_DNA"/>
</dbReference>
<feature type="region of interest" description="Disordered" evidence="2">
    <location>
        <begin position="189"/>
        <end position="213"/>
    </location>
</feature>
<evidence type="ECO:0008006" key="7">
    <source>
        <dbReference type="Google" id="ProtNLM"/>
    </source>
</evidence>
<sequence length="1586" mass="175297">MSEPANRLMRASEPSESHAAQSESKTDTACDSLLDTVKSTFDPFKQTFSSDGSALHHVSEAVNALASLQSAPSLLLNTGIAQIPLLDKMPGMPAATIGVPHLGTPHAHSHPPSSGFPLPSIGATIGSGCLSVLIGGIPAARVLDIGIAPTCGGLTPYFDIQTGSSNTFFGGMRAARMGIDMTRHCNPMGHAGKSGGKAAGAAEKTEEATSEAAQVTSRAKWLGRAGKAWKVGNAAVGPASGGATAADDASQGEIEAAAMMAAQTAADLAMMMLGNLMGKDPGIEPSMGMLVAGNPTVLIGGFPLPDSQMMWHGVKHGIGKKVRAKRPKQAQKLDSECRGEPIDPVTGNVLNNFTDYETSEVVPFRWGRHYSSEWHERNGLLGFGFRHAWQHELQLLRTRAVYTDPRGTEYTFSRRADETYGGCCQGYEIRQLDGQRFIIQHEVEGNLEFERGSATGRSARCTGHILNGAHSVLRWNAEGGIEKITQADARGNIRRVVAFGYDRFGRIIEVTLTDVDGQINRIVRYGYDANGCQVSYRNALGAVSVSEYDAQRRVARLTDANGYSFFYRYDGEGRCVESSGQDGLWHVQFQYHPARTIVTEGDGGRWTIVYSDAETISHVIDPYGGATEYVLGVDGRIIEEIDSGGRVLRWLYDRRERNTGRVDRWGNVWPIKDDAPNLPNPLAHKISCTRLGLQWGEVSEADVAGMVLLPSELDEAARQTATPPLPMFDKPEERHDAAGQLMQRIDILGNVERFGHDAAGNLLRRQDGDGGEYRYALVSWNLRGSKTDPLGHTVQYRYAPRRKISAIVDAKGNESTYTYDLKNRISSIIRHGTLRESYAYDAGDRLIEKRDGAGNVLLRFDVGENGLHSRRILSSGETYIYEYDARANITTASTDRFDITRTFDSHDRRTSDKRDGIGIDHEYADERLARTKYFERFEVCYEHVADGEILIHTPVGGAHRMHRGADGRILMQLGNGTNALYAFDPVGRCTGRLTWRDGRAKEAHGVQYQYSATGELRRIVDSEKGVIEYEYDAAHRLTGETRDGWSVRRFEYDAASNLLSTPSCRWMRYTEGNRFSAASSGGFRYNDRNHLEEEIAGTGRRTIYHYNSMDLLAKVEWSDRPQAWLAEYDGLCRRVAKALGTACAEYYWDGDRLAAEIAPDGEFRIYVYANETAMLPFMFIDYSGVGASPEDGLAYFTFVNQVGMPEWIENESRGTVWRARDIDPYGTIYVDNGNSVEYDLRWPGHWLEREIGLHYNRFRSYSPTLGRYLQSDPMGQAGGINLYAYPSNPVVSIDVLGLSASHSETNSIEVSESIGTADSVIEQPGEHGVAPKPAREYPQLVLEENYHGHSLTPEEAGKKIDQAVRKAVRQAEAEEPERERVRDKLINKDNELRAKYNEAKKNKDNEARKNEMSRIQRERDAIKKQLQNIPEMKRKIFEGAYDPATGRLVVARSGMDAPDSIVRPEQQPGTPNTMGRCAMPNAAGILLNDHPEEARSTTPIYVSNGGYGFEGPDKGRRHIRRPACVHCGGGLSNGQPGILQANGNLIPVPKLPPHFQSGGSRTHKGMDLGNPHDTYEWGGSWQLRPK</sequence>
<feature type="domain" description="Teneurin-like YD-shell" evidence="4">
    <location>
        <begin position="1019"/>
        <end position="1272"/>
    </location>
</feature>
<reference evidence="5 6" key="1">
    <citation type="submission" date="2015-11" db="EMBL/GenBank/DDBJ databases">
        <authorList>
            <person name="Sahl J."/>
            <person name="Wagner D."/>
            <person name="Keim P."/>
        </authorList>
    </citation>
    <scope>NUCLEOTIDE SEQUENCE [LARGE SCALE GENOMIC DNA]</scope>
    <source>
        <strain evidence="5 6">MSMB1157</strain>
    </source>
</reference>
<keyword evidence="1" id="KW-0677">Repeat</keyword>
<dbReference type="CDD" id="cd14740">
    <property type="entry name" value="PAAR_4"/>
    <property type="match status" value="1"/>
</dbReference>
<dbReference type="InterPro" id="IPR031325">
    <property type="entry name" value="RHS_repeat"/>
</dbReference>
<dbReference type="NCBIfam" id="TIGR01643">
    <property type="entry name" value="YD_repeat_2x"/>
    <property type="match status" value="1"/>
</dbReference>
<gene>
    <name evidence="5" type="ORF">WK57_29060</name>
</gene>
<dbReference type="RefSeq" id="WP_060969528.1">
    <property type="nucleotide sequence ID" value="NZ_CM003772.1"/>
</dbReference>
<evidence type="ECO:0000313" key="5">
    <source>
        <dbReference type="EMBL" id="KWZ53056.1"/>
    </source>
</evidence>
<dbReference type="NCBIfam" id="TIGR03696">
    <property type="entry name" value="Rhs_assc_core"/>
    <property type="match status" value="1"/>
</dbReference>
<evidence type="ECO:0000256" key="1">
    <source>
        <dbReference type="ARBA" id="ARBA00022737"/>
    </source>
</evidence>
<dbReference type="InterPro" id="IPR056823">
    <property type="entry name" value="TEN-like_YD-shell"/>
</dbReference>
<comment type="caution">
    <text evidence="5">The sequence shown here is derived from an EMBL/GenBank/DDBJ whole genome shotgun (WGS) entry which is preliminary data.</text>
</comment>
<dbReference type="Pfam" id="PF05488">
    <property type="entry name" value="PAAR_motif"/>
    <property type="match status" value="1"/>
</dbReference>
<organism evidence="5 6">
    <name type="scientific">Burkholderia ubonensis</name>
    <dbReference type="NCBI Taxonomy" id="101571"/>
    <lineage>
        <taxon>Bacteria</taxon>
        <taxon>Pseudomonadati</taxon>
        <taxon>Pseudomonadota</taxon>
        <taxon>Betaproteobacteria</taxon>
        <taxon>Burkholderiales</taxon>
        <taxon>Burkholderiaceae</taxon>
        <taxon>Burkholderia</taxon>
        <taxon>Burkholderia cepacia complex</taxon>
    </lineage>
</organism>
<evidence type="ECO:0000259" key="3">
    <source>
        <dbReference type="Pfam" id="PF20148"/>
    </source>
</evidence>
<dbReference type="Pfam" id="PF20148">
    <property type="entry name" value="DUF6531"/>
    <property type="match status" value="1"/>
</dbReference>
<proteinExistence type="predicted"/>
<dbReference type="Proteomes" id="UP000070119">
    <property type="component" value="Chromosome 2"/>
</dbReference>
<feature type="region of interest" description="Disordered" evidence="2">
    <location>
        <begin position="1"/>
        <end position="28"/>
    </location>
</feature>
<dbReference type="Pfam" id="PF05593">
    <property type="entry name" value="RHS_repeat"/>
    <property type="match status" value="1"/>
</dbReference>
<dbReference type="InterPro" id="IPR045351">
    <property type="entry name" value="DUF6531"/>
</dbReference>
<dbReference type="InterPro" id="IPR008727">
    <property type="entry name" value="PAAR_motif"/>
</dbReference>
<dbReference type="Pfam" id="PF25023">
    <property type="entry name" value="TEN_YD-shell"/>
    <property type="match status" value="1"/>
</dbReference>
<evidence type="ECO:0000313" key="6">
    <source>
        <dbReference type="Proteomes" id="UP000070119"/>
    </source>
</evidence>
<dbReference type="InterPro" id="IPR050708">
    <property type="entry name" value="T6SS_VgrG/RHS"/>
</dbReference>
<dbReference type="InterPro" id="IPR006530">
    <property type="entry name" value="YD"/>
</dbReference>
<evidence type="ECO:0000256" key="2">
    <source>
        <dbReference type="SAM" id="MobiDB-lite"/>
    </source>
</evidence>
<dbReference type="PANTHER" id="PTHR32305:SF15">
    <property type="entry name" value="PROTEIN RHSA-RELATED"/>
    <property type="match status" value="1"/>
</dbReference>
<name>A0AA40UVE2_9BURK</name>
<dbReference type="InterPro" id="IPR022385">
    <property type="entry name" value="Rhs_assc_core"/>
</dbReference>
<feature type="region of interest" description="Disordered" evidence="2">
    <location>
        <begin position="1392"/>
        <end position="1414"/>
    </location>
</feature>
<feature type="domain" description="DUF6531" evidence="3">
    <location>
        <begin position="339"/>
        <end position="412"/>
    </location>
</feature>
<protein>
    <recommendedName>
        <fullName evidence="7">Type IV secretion protein Rhs</fullName>
    </recommendedName>
</protein>
<evidence type="ECO:0000259" key="4">
    <source>
        <dbReference type="Pfam" id="PF25023"/>
    </source>
</evidence>
<dbReference type="Gene3D" id="2.180.10.10">
    <property type="entry name" value="RHS repeat-associated core"/>
    <property type="match status" value="3"/>
</dbReference>
<accession>A0AA40UVE2</accession>
<feature type="compositionally biased region" description="Polar residues" evidence="2">
    <location>
        <begin position="18"/>
        <end position="28"/>
    </location>
</feature>
<feature type="region of interest" description="Disordered" evidence="2">
    <location>
        <begin position="1557"/>
        <end position="1586"/>
    </location>
</feature>
<dbReference type="PANTHER" id="PTHR32305">
    <property type="match status" value="1"/>
</dbReference>